<evidence type="ECO:0000313" key="1">
    <source>
        <dbReference type="EMBL" id="ARF73481.1"/>
    </source>
</evidence>
<sequence length="158" mass="17347">MFILAGSLTACSPDGIEAGHPVLLDEEGILAEYVAETGRLKLAPGDVWHPRPQQLIAEPPGPEGPMKFERGVGEQTAQFRWYCSWAELALTDEDAAEDALVQLDRFPDLSVWDTMDENGHILFTGISEEAARGQLDDLAEYVVDNCGDTDADRDVTDR</sequence>
<accession>A0ABC8BT50</accession>
<gene>
    <name evidence="1" type="ORF">B7C62_15330</name>
</gene>
<dbReference type="AlphaFoldDB" id="A0ABC8BT50"/>
<evidence type="ECO:0000313" key="2">
    <source>
        <dbReference type="Proteomes" id="UP000192251"/>
    </source>
</evidence>
<dbReference type="KEGG" id="kab:B7C62_15330"/>
<reference evidence="1 2" key="1">
    <citation type="submission" date="2017-04" db="EMBL/GenBank/DDBJ databases">
        <title>The complete genome sequence of Streptomyces albolongus YIM 101047, the producer of novel bafilomycins and novel odoriferous sesquiterpenoids.</title>
        <authorList>
            <person name="Yin M."/>
            <person name="Jiang Y."/>
        </authorList>
    </citation>
    <scope>NUCLEOTIDE SEQUENCE [LARGE SCALE GENOMIC DNA]</scope>
    <source>
        <strain evidence="1 2">YIM 101047</strain>
    </source>
</reference>
<dbReference type="EMBL" id="CP020563">
    <property type="protein sequence ID" value="ARF73481.1"/>
    <property type="molecule type" value="Genomic_DNA"/>
</dbReference>
<proteinExistence type="predicted"/>
<protein>
    <submittedName>
        <fullName evidence="1">Uncharacterized protein</fullName>
    </submittedName>
</protein>
<organism evidence="1 2">
    <name type="scientific">Kitasatospora albolonga</name>
    <dbReference type="NCBI Taxonomy" id="68173"/>
    <lineage>
        <taxon>Bacteria</taxon>
        <taxon>Bacillati</taxon>
        <taxon>Actinomycetota</taxon>
        <taxon>Actinomycetes</taxon>
        <taxon>Kitasatosporales</taxon>
        <taxon>Streptomycetaceae</taxon>
        <taxon>Kitasatospora</taxon>
    </lineage>
</organism>
<keyword evidence="2" id="KW-1185">Reference proteome</keyword>
<name>A0ABC8BT50_9ACTN</name>
<dbReference type="Proteomes" id="UP000192251">
    <property type="component" value="Chromosome"/>
</dbReference>